<sequence>MFPFSYTLLGNRRLMFKLSICFIQFENKYSAMLRFSSGTPRKQQEERIAFVMDIMGLQLFENLCELHVLDPLTPMSAIII</sequence>
<dbReference type="Proteomes" id="UP001195483">
    <property type="component" value="Unassembled WGS sequence"/>
</dbReference>
<gene>
    <name evidence="1" type="ORF">CHS0354_020490</name>
</gene>
<comment type="caution">
    <text evidence="1">The sequence shown here is derived from an EMBL/GenBank/DDBJ whole genome shotgun (WGS) entry which is preliminary data.</text>
</comment>
<reference evidence="1" key="3">
    <citation type="submission" date="2023-05" db="EMBL/GenBank/DDBJ databases">
        <authorList>
            <person name="Smith C.H."/>
        </authorList>
    </citation>
    <scope>NUCLEOTIDE SEQUENCE</scope>
    <source>
        <strain evidence="1">CHS0354</strain>
        <tissue evidence="1">Mantle</tissue>
    </source>
</reference>
<reference evidence="1" key="2">
    <citation type="journal article" date="2021" name="Genome Biol. Evol.">
        <title>Developing a high-quality reference genome for a parasitic bivalve with doubly uniparental inheritance (Bivalvia: Unionida).</title>
        <authorList>
            <person name="Smith C.H."/>
        </authorList>
    </citation>
    <scope>NUCLEOTIDE SEQUENCE</scope>
    <source>
        <strain evidence="1">CHS0354</strain>
        <tissue evidence="1">Mantle</tissue>
    </source>
</reference>
<name>A0AAE0W457_9BIVA</name>
<proteinExistence type="predicted"/>
<reference evidence="1" key="1">
    <citation type="journal article" date="2021" name="Genome Biol. Evol.">
        <title>A High-Quality Reference Genome for a Parasitic Bivalve with Doubly Uniparental Inheritance (Bivalvia: Unionida).</title>
        <authorList>
            <person name="Smith C.H."/>
        </authorList>
    </citation>
    <scope>NUCLEOTIDE SEQUENCE</scope>
    <source>
        <strain evidence="1">CHS0354</strain>
    </source>
</reference>
<dbReference type="EMBL" id="JAEAOA010001246">
    <property type="protein sequence ID" value="KAK3600811.1"/>
    <property type="molecule type" value="Genomic_DNA"/>
</dbReference>
<protein>
    <submittedName>
        <fullName evidence="1">Uncharacterized protein</fullName>
    </submittedName>
</protein>
<dbReference type="AlphaFoldDB" id="A0AAE0W457"/>
<organism evidence="1 2">
    <name type="scientific">Potamilus streckersoni</name>
    <dbReference type="NCBI Taxonomy" id="2493646"/>
    <lineage>
        <taxon>Eukaryota</taxon>
        <taxon>Metazoa</taxon>
        <taxon>Spiralia</taxon>
        <taxon>Lophotrochozoa</taxon>
        <taxon>Mollusca</taxon>
        <taxon>Bivalvia</taxon>
        <taxon>Autobranchia</taxon>
        <taxon>Heteroconchia</taxon>
        <taxon>Palaeoheterodonta</taxon>
        <taxon>Unionida</taxon>
        <taxon>Unionoidea</taxon>
        <taxon>Unionidae</taxon>
        <taxon>Ambleminae</taxon>
        <taxon>Lampsilini</taxon>
        <taxon>Potamilus</taxon>
    </lineage>
</organism>
<accession>A0AAE0W457</accession>
<keyword evidence="2" id="KW-1185">Reference proteome</keyword>
<evidence type="ECO:0000313" key="2">
    <source>
        <dbReference type="Proteomes" id="UP001195483"/>
    </source>
</evidence>
<evidence type="ECO:0000313" key="1">
    <source>
        <dbReference type="EMBL" id="KAK3600811.1"/>
    </source>
</evidence>